<dbReference type="KEGG" id="rav:AAT18_19500"/>
<sequence>MARRIDYSARYPYSPEQVYEALSDRAHWEARIVEMRKYSENHLAEFEVSDDGIDLVLHHVLPRTELPEIAQTVMKKDMVITRKETYTPFGDTITGSYQASVPAGPGSLTGTMELFASDGGSTLRTTSEAKVFLPFIGGKLEQLMLVNLVDLFRTEAEITAGWLARRFG</sequence>
<accession>N1MHZ8</accession>
<protein>
    <submittedName>
        <fullName evidence="2">DUF2505 domain-containing protein</fullName>
    </submittedName>
</protein>
<accession>A0A0F6VKX7</accession>
<name>A0A059MLS3_9NOCA</name>
<dbReference type="EMBL" id="CP106982">
    <property type="protein sequence ID" value="UYF95915.1"/>
    <property type="molecule type" value="Genomic_DNA"/>
</dbReference>
<accession>A0A059MLS3</accession>
<dbReference type="EMBL" id="BLAH01000197">
    <property type="protein sequence ID" value="GES40350.1"/>
    <property type="molecule type" value="Genomic_DNA"/>
</dbReference>
<reference evidence="1" key="2">
    <citation type="submission" date="2019-10" db="EMBL/GenBank/DDBJ databases">
        <title>Draft genome sequence of Rhodococcus aetherivorans JCM 14343.</title>
        <authorList>
            <person name="Inoue D."/>
            <person name="Nakazawa M."/>
            <person name="Yamamoto N."/>
            <person name="Sei K."/>
            <person name="Ike M."/>
        </authorList>
    </citation>
    <scope>NUCLEOTIDE SEQUENCE</scope>
    <source>
        <strain evidence="1">JCM 14343</strain>
    </source>
</reference>
<dbReference type="RefSeq" id="WP_006946528.1">
    <property type="nucleotide sequence ID" value="NZ_BAAAYP010000009.1"/>
</dbReference>
<dbReference type="Proteomes" id="UP000325466">
    <property type="component" value="Unassembled WGS sequence"/>
</dbReference>
<dbReference type="InterPro" id="IPR019639">
    <property type="entry name" value="DUF2505"/>
</dbReference>
<evidence type="ECO:0000313" key="4">
    <source>
        <dbReference type="Proteomes" id="UP001163947"/>
    </source>
</evidence>
<evidence type="ECO:0000313" key="1">
    <source>
        <dbReference type="EMBL" id="GES40350.1"/>
    </source>
</evidence>
<dbReference type="GeneID" id="83620596"/>
<organism evidence="2 4">
    <name type="scientific">Rhodococcus aetherivorans</name>
    <dbReference type="NCBI Taxonomy" id="191292"/>
    <lineage>
        <taxon>Bacteria</taxon>
        <taxon>Bacillati</taxon>
        <taxon>Actinomycetota</taxon>
        <taxon>Actinomycetes</taxon>
        <taxon>Mycobacteriales</taxon>
        <taxon>Nocardiaceae</taxon>
        <taxon>Rhodococcus</taxon>
    </lineage>
</organism>
<evidence type="ECO:0000313" key="2">
    <source>
        <dbReference type="EMBL" id="UYF95915.1"/>
    </source>
</evidence>
<dbReference type="AlphaFoldDB" id="A0A059MLS3"/>
<dbReference type="Pfam" id="PF10698">
    <property type="entry name" value="DUF2505"/>
    <property type="match status" value="1"/>
</dbReference>
<keyword evidence="3" id="KW-1185">Reference proteome</keyword>
<reference evidence="2" key="3">
    <citation type="submission" date="2022-09" db="EMBL/GenBank/DDBJ databases">
        <title>The genome sequence of Rhodococcus aetherivorans N1.</title>
        <authorList>
            <person name="Jiang W."/>
        </authorList>
    </citation>
    <scope>NUCLEOTIDE SEQUENCE</scope>
    <source>
        <strain evidence="2">N1</strain>
    </source>
</reference>
<dbReference type="Proteomes" id="UP001163947">
    <property type="component" value="Chromosome"/>
</dbReference>
<gene>
    <name evidence="2" type="ORF">OCS65_09225</name>
    <name evidence="1" type="ORF">RAJCM14343_5633</name>
</gene>
<reference evidence="1 3" key="1">
    <citation type="journal article" date="2018" name="Biodegradation">
        <title>1,4-Dioxane degradation characteristics of Rhodococcus aetherivorans JCM 14343.</title>
        <authorList>
            <person name="Inoue D."/>
            <person name="Tsunoda T."/>
            <person name="Yamamoto N."/>
            <person name="Ike M."/>
            <person name="Sei K."/>
        </authorList>
    </citation>
    <scope>NUCLEOTIDE SEQUENCE [LARGE SCALE GENOMIC DNA]</scope>
    <source>
        <strain evidence="1 3">JCM 14343</strain>
    </source>
</reference>
<evidence type="ECO:0000313" key="3">
    <source>
        <dbReference type="Proteomes" id="UP000325466"/>
    </source>
</evidence>
<dbReference type="SUPFAM" id="SSF55961">
    <property type="entry name" value="Bet v1-like"/>
    <property type="match status" value="1"/>
</dbReference>
<proteinExistence type="predicted"/>